<dbReference type="Proteomes" id="UP000801492">
    <property type="component" value="Unassembled WGS sequence"/>
</dbReference>
<dbReference type="EMBL" id="VTPC01000489">
    <property type="protein sequence ID" value="KAF2905611.1"/>
    <property type="molecule type" value="Genomic_DNA"/>
</dbReference>
<proteinExistence type="predicted"/>
<dbReference type="GO" id="GO:0005634">
    <property type="term" value="C:nucleus"/>
    <property type="evidence" value="ECO:0007669"/>
    <property type="project" value="UniProtKB-SubCell"/>
</dbReference>
<evidence type="ECO:0000259" key="2">
    <source>
        <dbReference type="Pfam" id="PF05225"/>
    </source>
</evidence>
<accession>A0A8K0GN04</accession>
<dbReference type="SUPFAM" id="SSF46689">
    <property type="entry name" value="Homeodomain-like"/>
    <property type="match status" value="1"/>
</dbReference>
<keyword evidence="4" id="KW-1185">Reference proteome</keyword>
<name>A0A8K0GN04_IGNLU</name>
<sequence length="285" mass="32552">YRSFTGLMEKGLKRSYQQFKYSIQDLQAAAEAVQNGVLSANKASKEYHIPKGTLINKLHGKSTISVRKMGPVPVPTIDEENIPESWIRRKAEIGFPVHPEEVKFALQKVLEEIQKPNFFRNNRPGDKWLQLFLKRKPNILKRNAEIISKTRASVTEAKIRNWFDDLKKYLKEENALGNFSAGGKIPPPMIVLPYQRIPRDVANSIPDQFIVGPSDSGWMIGPTFFEYVVNEERIEEISTSRLERIDELNLVDDALITNNTILEYYDCSGVQANNIENIEETVDAD</sequence>
<organism evidence="3 4">
    <name type="scientific">Ignelater luminosus</name>
    <name type="common">Cucubano</name>
    <name type="synonym">Pyrophorus luminosus</name>
    <dbReference type="NCBI Taxonomy" id="2038154"/>
    <lineage>
        <taxon>Eukaryota</taxon>
        <taxon>Metazoa</taxon>
        <taxon>Ecdysozoa</taxon>
        <taxon>Arthropoda</taxon>
        <taxon>Hexapoda</taxon>
        <taxon>Insecta</taxon>
        <taxon>Pterygota</taxon>
        <taxon>Neoptera</taxon>
        <taxon>Endopterygota</taxon>
        <taxon>Coleoptera</taxon>
        <taxon>Polyphaga</taxon>
        <taxon>Elateriformia</taxon>
        <taxon>Elateroidea</taxon>
        <taxon>Elateridae</taxon>
        <taxon>Agrypninae</taxon>
        <taxon>Pyrophorini</taxon>
        <taxon>Ignelater</taxon>
    </lineage>
</organism>
<gene>
    <name evidence="3" type="ORF">ILUMI_00565</name>
</gene>
<comment type="subcellular location">
    <subcellularLocation>
        <location evidence="1">Nucleus</location>
    </subcellularLocation>
</comment>
<evidence type="ECO:0000313" key="3">
    <source>
        <dbReference type="EMBL" id="KAF2905611.1"/>
    </source>
</evidence>
<dbReference type="Gene3D" id="1.10.10.60">
    <property type="entry name" value="Homeodomain-like"/>
    <property type="match status" value="1"/>
</dbReference>
<evidence type="ECO:0000256" key="1">
    <source>
        <dbReference type="ARBA" id="ARBA00004123"/>
    </source>
</evidence>
<comment type="caution">
    <text evidence="3">The sequence shown here is derived from an EMBL/GenBank/DDBJ whole genome shotgun (WGS) entry which is preliminary data.</text>
</comment>
<feature type="non-terminal residue" evidence="3">
    <location>
        <position position="1"/>
    </location>
</feature>
<feature type="domain" description="HTH psq-type" evidence="2">
    <location>
        <begin position="25"/>
        <end position="55"/>
    </location>
</feature>
<dbReference type="InterPro" id="IPR007889">
    <property type="entry name" value="HTH_Psq"/>
</dbReference>
<dbReference type="Pfam" id="PF05225">
    <property type="entry name" value="HTH_psq"/>
    <property type="match status" value="1"/>
</dbReference>
<dbReference type="AlphaFoldDB" id="A0A8K0GN04"/>
<dbReference type="OrthoDB" id="6751838at2759"/>
<protein>
    <recommendedName>
        <fullName evidence="2">HTH psq-type domain-containing protein</fullName>
    </recommendedName>
</protein>
<dbReference type="InterPro" id="IPR009057">
    <property type="entry name" value="Homeodomain-like_sf"/>
</dbReference>
<reference evidence="3" key="1">
    <citation type="submission" date="2019-08" db="EMBL/GenBank/DDBJ databases">
        <title>The genome of the North American firefly Photinus pyralis.</title>
        <authorList>
            <consortium name="Photinus pyralis genome working group"/>
            <person name="Fallon T.R."/>
            <person name="Sander Lower S.E."/>
            <person name="Weng J.-K."/>
        </authorList>
    </citation>
    <scope>NUCLEOTIDE SEQUENCE</scope>
    <source>
        <strain evidence="3">TRF0915ILg1</strain>
        <tissue evidence="3">Whole body</tissue>
    </source>
</reference>
<dbReference type="GO" id="GO:0003677">
    <property type="term" value="F:DNA binding"/>
    <property type="evidence" value="ECO:0007669"/>
    <property type="project" value="InterPro"/>
</dbReference>
<evidence type="ECO:0000313" key="4">
    <source>
        <dbReference type="Proteomes" id="UP000801492"/>
    </source>
</evidence>